<comment type="similarity">
    <text evidence="1">Belongs to the SDO1/SBDS family.</text>
</comment>
<evidence type="ECO:0000259" key="3">
    <source>
        <dbReference type="Pfam" id="PF20268"/>
    </source>
</evidence>
<evidence type="ECO:0000256" key="1">
    <source>
        <dbReference type="ARBA" id="ARBA00007433"/>
    </source>
</evidence>
<dbReference type="InterPro" id="IPR046928">
    <property type="entry name" value="SDO1/SBDS_C"/>
</dbReference>
<organism evidence="4 5">
    <name type="scientific">Geodia barretti</name>
    <name type="common">Barrett's horny sponge</name>
    <dbReference type="NCBI Taxonomy" id="519541"/>
    <lineage>
        <taxon>Eukaryota</taxon>
        <taxon>Metazoa</taxon>
        <taxon>Porifera</taxon>
        <taxon>Demospongiae</taxon>
        <taxon>Heteroscleromorpha</taxon>
        <taxon>Tetractinellida</taxon>
        <taxon>Astrophorina</taxon>
        <taxon>Geodiidae</taxon>
        <taxon>Geodia</taxon>
    </lineage>
</organism>
<feature type="non-terminal residue" evidence="4">
    <location>
        <position position="191"/>
    </location>
</feature>
<dbReference type="SUPFAM" id="SSF54980">
    <property type="entry name" value="EF-G C-terminal domain-like"/>
    <property type="match status" value="1"/>
</dbReference>
<reference evidence="4" key="1">
    <citation type="submission" date="2023-03" db="EMBL/GenBank/DDBJ databases">
        <authorList>
            <person name="Steffen K."/>
            <person name="Cardenas P."/>
        </authorList>
    </citation>
    <scope>NUCLEOTIDE SEQUENCE</scope>
</reference>
<dbReference type="Gene3D" id="1.10.10.900">
    <property type="entry name" value="SBDS protein C-terminal domain, subdomain 1"/>
    <property type="match status" value="1"/>
</dbReference>
<accession>A0AA35R851</accession>
<evidence type="ECO:0000313" key="4">
    <source>
        <dbReference type="EMBL" id="CAI8006613.1"/>
    </source>
</evidence>
<evidence type="ECO:0000313" key="5">
    <source>
        <dbReference type="Proteomes" id="UP001174909"/>
    </source>
</evidence>
<name>A0AA35R851_GEOBA</name>
<keyword evidence="5" id="KW-1185">Reference proteome</keyword>
<sequence length="191" mass="21878">SVCQLMGGFSVPFCVNTLRHVVYHWCGKILEKGEVQVSEKERQSQLESTFRDVATVVADKCVNPETKRPYTVGVVERAMRDAHVSLKPHKNTKQQALEVIRILQETIPLQRASMRLKVTLPAREARHVRDKILPHLTVQHEEWDSDQLCIECLMDPGCYRVVEEAVRQETKGRGTLELLSIKEVADEEHIQ</sequence>
<dbReference type="InterPro" id="IPR018978">
    <property type="entry name" value="SDO1/SBDS_central"/>
</dbReference>
<evidence type="ECO:0000259" key="2">
    <source>
        <dbReference type="Pfam" id="PF09377"/>
    </source>
</evidence>
<dbReference type="Pfam" id="PF20268">
    <property type="entry name" value="SBDS_C"/>
    <property type="match status" value="1"/>
</dbReference>
<comment type="caution">
    <text evidence="4">The sequence shown here is derived from an EMBL/GenBank/DDBJ whole genome shotgun (WGS) entry which is preliminary data.</text>
</comment>
<protein>
    <submittedName>
        <fullName evidence="4">Ribosome maturation protein SBDS</fullName>
    </submittedName>
</protein>
<dbReference type="SUPFAM" id="SSF109728">
    <property type="entry name" value="Hypothetical protein AF0491, middle domain"/>
    <property type="match status" value="1"/>
</dbReference>
<gene>
    <name evidence="4" type="ORF">GBAR_LOCUS4819</name>
</gene>
<dbReference type="GO" id="GO:0042254">
    <property type="term" value="P:ribosome biogenesis"/>
    <property type="evidence" value="ECO:0007669"/>
    <property type="project" value="InterPro"/>
</dbReference>
<dbReference type="AlphaFoldDB" id="A0AA35R851"/>
<dbReference type="FunFam" id="1.10.10.900:FF:000001">
    <property type="entry name" value="SBDS, ribosome maturation factor"/>
    <property type="match status" value="1"/>
</dbReference>
<feature type="domain" description="Ribosome maturation protein SDO1/SBDS central" evidence="2">
    <location>
        <begin position="51"/>
        <end position="112"/>
    </location>
</feature>
<proteinExistence type="inferred from homology"/>
<dbReference type="PANTHER" id="PTHR10927">
    <property type="entry name" value="RIBOSOME MATURATION PROTEIN SBDS"/>
    <property type="match status" value="1"/>
</dbReference>
<dbReference type="Proteomes" id="UP001174909">
    <property type="component" value="Unassembled WGS sequence"/>
</dbReference>
<feature type="domain" description="Ribosome maturation protein SDO1/SBDS C-terminal" evidence="3">
    <location>
        <begin position="114"/>
        <end position="180"/>
    </location>
</feature>
<dbReference type="InterPro" id="IPR039100">
    <property type="entry name" value="Sdo1/SBDS-like"/>
</dbReference>
<dbReference type="InterPro" id="IPR037188">
    <property type="entry name" value="Sdo1/SBDS_central_sf"/>
</dbReference>
<dbReference type="Gene3D" id="3.30.70.240">
    <property type="match status" value="1"/>
</dbReference>
<dbReference type="EMBL" id="CASHTH010000700">
    <property type="protein sequence ID" value="CAI8006613.1"/>
    <property type="molecule type" value="Genomic_DNA"/>
</dbReference>
<dbReference type="PANTHER" id="PTHR10927:SF1">
    <property type="entry name" value="RIBOSOME MATURATION PROTEIN SBDS"/>
    <property type="match status" value="1"/>
</dbReference>
<dbReference type="Pfam" id="PF09377">
    <property type="entry name" value="SBDS_domain_II"/>
    <property type="match status" value="1"/>
</dbReference>
<dbReference type="InterPro" id="IPR035647">
    <property type="entry name" value="EFG_III/V"/>
</dbReference>